<dbReference type="EMBL" id="LAZR01015918">
    <property type="protein sequence ID" value="KKM06764.1"/>
    <property type="molecule type" value="Genomic_DNA"/>
</dbReference>
<gene>
    <name evidence="1" type="ORF">LCGC14_1740710</name>
</gene>
<accession>A0A0F9H6T0</accession>
<organism evidence="1">
    <name type="scientific">marine sediment metagenome</name>
    <dbReference type="NCBI Taxonomy" id="412755"/>
    <lineage>
        <taxon>unclassified sequences</taxon>
        <taxon>metagenomes</taxon>
        <taxon>ecological metagenomes</taxon>
    </lineage>
</organism>
<dbReference type="AlphaFoldDB" id="A0A0F9H6T0"/>
<evidence type="ECO:0000313" key="1">
    <source>
        <dbReference type="EMBL" id="KKM06764.1"/>
    </source>
</evidence>
<sequence>MTPFGCREIHLERRYGGCASGLDGLVRLVEPEALQVLDRGGLVLAPEVEEHRFERHRGQDLVEDLGRRPVGEEIAQLSGLVQIPGYSIFVNLEFPGDAGLGHPGGHEGQNRGNPLPECRGVGLVRLEFLPLVLVSPVLVAGLDGVEPVSGARVGDGEVSRLLA</sequence>
<name>A0A0F9H6T0_9ZZZZ</name>
<comment type="caution">
    <text evidence="1">The sequence shown here is derived from an EMBL/GenBank/DDBJ whole genome shotgun (WGS) entry which is preliminary data.</text>
</comment>
<proteinExistence type="predicted"/>
<protein>
    <submittedName>
        <fullName evidence="1">Uncharacterized protein</fullName>
    </submittedName>
</protein>
<reference evidence="1" key="1">
    <citation type="journal article" date="2015" name="Nature">
        <title>Complex archaea that bridge the gap between prokaryotes and eukaryotes.</title>
        <authorList>
            <person name="Spang A."/>
            <person name="Saw J.H."/>
            <person name="Jorgensen S.L."/>
            <person name="Zaremba-Niedzwiedzka K."/>
            <person name="Martijn J."/>
            <person name="Lind A.E."/>
            <person name="van Eijk R."/>
            <person name="Schleper C."/>
            <person name="Guy L."/>
            <person name="Ettema T.J."/>
        </authorList>
    </citation>
    <scope>NUCLEOTIDE SEQUENCE</scope>
</reference>